<evidence type="ECO:0000256" key="7">
    <source>
        <dbReference type="PROSITE-ProRule" id="PRU00076"/>
    </source>
</evidence>
<dbReference type="STRING" id="46731.A0A3M6UJJ6"/>
<dbReference type="Gene3D" id="2.60.120.200">
    <property type="match status" value="1"/>
</dbReference>
<dbReference type="Pfam" id="PF12057">
    <property type="entry name" value="BAG6"/>
    <property type="match status" value="1"/>
</dbReference>
<keyword evidence="7" id="KW-0245">EGF-like domain</keyword>
<feature type="disulfide bond" evidence="7">
    <location>
        <begin position="1230"/>
        <end position="1240"/>
    </location>
</feature>
<keyword evidence="11" id="KW-1185">Reference proteome</keyword>
<dbReference type="EMBL" id="RCHS01001420">
    <property type="protein sequence ID" value="RMX53548.1"/>
    <property type="molecule type" value="Genomic_DNA"/>
</dbReference>
<feature type="domain" description="EGF-like" evidence="9">
    <location>
        <begin position="1226"/>
        <end position="1262"/>
    </location>
</feature>
<proteinExistence type="predicted"/>
<evidence type="ECO:0000256" key="4">
    <source>
        <dbReference type="ARBA" id="ARBA00022490"/>
    </source>
</evidence>
<feature type="compositionally biased region" description="Pro residues" evidence="8">
    <location>
        <begin position="618"/>
        <end position="630"/>
    </location>
</feature>
<feature type="compositionally biased region" description="Low complexity" evidence="8">
    <location>
        <begin position="402"/>
        <end position="426"/>
    </location>
</feature>
<feature type="compositionally biased region" description="Polar residues" evidence="8">
    <location>
        <begin position="467"/>
        <end position="476"/>
    </location>
</feature>
<evidence type="ECO:0000256" key="5">
    <source>
        <dbReference type="ARBA" id="ARBA00023157"/>
    </source>
</evidence>
<evidence type="ECO:0000256" key="2">
    <source>
        <dbReference type="ARBA" id="ARBA00004514"/>
    </source>
</evidence>
<evidence type="ECO:0000256" key="6">
    <source>
        <dbReference type="ARBA" id="ARBA00023242"/>
    </source>
</evidence>
<accession>A0A3M6UJJ6</accession>
<feature type="compositionally biased region" description="Low complexity" evidence="8">
    <location>
        <begin position="362"/>
        <end position="379"/>
    </location>
</feature>
<name>A0A3M6UJJ6_POCDA</name>
<feature type="region of interest" description="Disordered" evidence="8">
    <location>
        <begin position="463"/>
        <end position="647"/>
    </location>
</feature>
<evidence type="ECO:0000313" key="11">
    <source>
        <dbReference type="Proteomes" id="UP000275408"/>
    </source>
</evidence>
<evidence type="ECO:0000256" key="1">
    <source>
        <dbReference type="ARBA" id="ARBA00004123"/>
    </source>
</evidence>
<feature type="region of interest" description="Disordered" evidence="8">
    <location>
        <begin position="152"/>
        <end position="193"/>
    </location>
</feature>
<feature type="region of interest" description="Disordered" evidence="8">
    <location>
        <begin position="292"/>
        <end position="328"/>
    </location>
</feature>
<feature type="compositionally biased region" description="Basic and acidic residues" evidence="8">
    <location>
        <begin position="948"/>
        <end position="959"/>
    </location>
</feature>
<feature type="compositionally biased region" description="Low complexity" evidence="8">
    <location>
        <begin position="292"/>
        <end position="319"/>
    </location>
</feature>
<keyword evidence="5 7" id="KW-1015">Disulfide bond</keyword>
<comment type="caution">
    <text evidence="10">The sequence shown here is derived from an EMBL/GenBank/DDBJ whole genome shotgun (WGS) entry which is preliminary data.</text>
</comment>
<dbReference type="GO" id="GO:0031593">
    <property type="term" value="F:polyubiquitin modification-dependent protein binding"/>
    <property type="evidence" value="ECO:0007669"/>
    <property type="project" value="TreeGrafter"/>
</dbReference>
<evidence type="ECO:0000313" key="10">
    <source>
        <dbReference type="EMBL" id="RMX53548.1"/>
    </source>
</evidence>
<comment type="caution">
    <text evidence="7">Lacks conserved residue(s) required for the propagation of feature annotation.</text>
</comment>
<organism evidence="10 11">
    <name type="scientific">Pocillopora damicornis</name>
    <name type="common">Cauliflower coral</name>
    <name type="synonym">Millepora damicornis</name>
    <dbReference type="NCBI Taxonomy" id="46731"/>
    <lineage>
        <taxon>Eukaryota</taxon>
        <taxon>Metazoa</taxon>
        <taxon>Cnidaria</taxon>
        <taxon>Anthozoa</taxon>
        <taxon>Hexacorallia</taxon>
        <taxon>Scleractinia</taxon>
        <taxon>Astrocoeniina</taxon>
        <taxon>Pocilloporidae</taxon>
        <taxon>Pocillopora</taxon>
    </lineage>
</organism>
<protein>
    <recommendedName>
        <fullName evidence="9">EGF-like domain-containing protein</fullName>
    </recommendedName>
</protein>
<feature type="compositionally biased region" description="Basic and acidic residues" evidence="8">
    <location>
        <begin position="631"/>
        <end position="641"/>
    </location>
</feature>
<dbReference type="SUPFAM" id="SSF49899">
    <property type="entry name" value="Concanavalin A-like lectins/glucanases"/>
    <property type="match status" value="1"/>
</dbReference>
<dbReference type="GO" id="GO:0036503">
    <property type="term" value="P:ERAD pathway"/>
    <property type="evidence" value="ECO:0007669"/>
    <property type="project" value="TreeGrafter"/>
</dbReference>
<feature type="compositionally biased region" description="Low complexity" evidence="8">
    <location>
        <begin position="480"/>
        <end position="493"/>
    </location>
</feature>
<dbReference type="InterPro" id="IPR000742">
    <property type="entry name" value="EGF"/>
</dbReference>
<dbReference type="InterPro" id="IPR013320">
    <property type="entry name" value="ConA-like_dom_sf"/>
</dbReference>
<keyword evidence="4" id="KW-0963">Cytoplasm</keyword>
<feature type="compositionally biased region" description="Low complexity" evidence="8">
    <location>
        <begin position="70"/>
        <end position="90"/>
    </location>
</feature>
<feature type="compositionally biased region" description="Polar residues" evidence="8">
    <location>
        <begin position="163"/>
        <end position="175"/>
    </location>
</feature>
<evidence type="ECO:0000259" key="9">
    <source>
        <dbReference type="PROSITE" id="PS50026"/>
    </source>
</evidence>
<comment type="subcellular location">
    <subcellularLocation>
        <location evidence="2">Cytoplasm</location>
        <location evidence="2">Cytosol</location>
    </subcellularLocation>
    <subcellularLocation>
        <location evidence="1">Nucleus</location>
    </subcellularLocation>
</comment>
<feature type="compositionally biased region" description="Low complexity" evidence="8">
    <location>
        <begin position="176"/>
        <end position="187"/>
    </location>
</feature>
<feature type="compositionally biased region" description="Low complexity" evidence="8">
    <location>
        <begin position="663"/>
        <end position="680"/>
    </location>
</feature>
<feature type="region of interest" description="Disordered" evidence="8">
    <location>
        <begin position="922"/>
        <end position="985"/>
    </location>
</feature>
<feature type="region of interest" description="Disordered" evidence="8">
    <location>
        <begin position="1100"/>
        <end position="1120"/>
    </location>
</feature>
<feature type="compositionally biased region" description="Low complexity" evidence="8">
    <location>
        <begin position="546"/>
        <end position="605"/>
    </location>
</feature>
<dbReference type="Pfam" id="PF13385">
    <property type="entry name" value="Laminin_G_3"/>
    <property type="match status" value="1"/>
</dbReference>
<dbReference type="OrthoDB" id="1885901at2759"/>
<dbReference type="PANTHER" id="PTHR15204:SF0">
    <property type="entry name" value="LARGE PROLINE-RICH PROTEIN BAG6"/>
    <property type="match status" value="1"/>
</dbReference>
<gene>
    <name evidence="10" type="ORF">pdam_00004371</name>
</gene>
<feature type="compositionally biased region" description="Polar residues" evidence="8">
    <location>
        <begin position="388"/>
        <end position="401"/>
    </location>
</feature>
<dbReference type="GO" id="GO:0005634">
    <property type="term" value="C:nucleus"/>
    <property type="evidence" value="ECO:0007669"/>
    <property type="project" value="UniProtKB-SubCell"/>
</dbReference>
<keyword evidence="6" id="KW-0539">Nucleus</keyword>
<dbReference type="GO" id="GO:0071818">
    <property type="term" value="C:BAT3 complex"/>
    <property type="evidence" value="ECO:0007669"/>
    <property type="project" value="TreeGrafter"/>
</dbReference>
<feature type="compositionally biased region" description="Pro residues" evidence="8">
    <location>
        <begin position="927"/>
        <end position="941"/>
    </location>
</feature>
<keyword evidence="3" id="KW-0813">Transport</keyword>
<reference evidence="10 11" key="1">
    <citation type="journal article" date="2018" name="Sci. Rep.">
        <title>Comparative analysis of the Pocillopora damicornis genome highlights role of immune system in coral evolution.</title>
        <authorList>
            <person name="Cunning R."/>
            <person name="Bay R.A."/>
            <person name="Gillette P."/>
            <person name="Baker A.C."/>
            <person name="Traylor-Knowles N."/>
        </authorList>
    </citation>
    <scope>NUCLEOTIDE SEQUENCE [LARGE SCALE GENOMIC DNA]</scope>
    <source>
        <strain evidence="10">RSMAS</strain>
        <tissue evidence="10">Whole animal</tissue>
    </source>
</reference>
<feature type="region of interest" description="Disordered" evidence="8">
    <location>
        <begin position="66"/>
        <end position="90"/>
    </location>
</feature>
<feature type="region of interest" description="Disordered" evidence="8">
    <location>
        <begin position="353"/>
        <end position="429"/>
    </location>
</feature>
<dbReference type="PROSITE" id="PS50026">
    <property type="entry name" value="EGF_3"/>
    <property type="match status" value="1"/>
</dbReference>
<dbReference type="GO" id="GO:0051787">
    <property type="term" value="F:misfolded protein binding"/>
    <property type="evidence" value="ECO:0007669"/>
    <property type="project" value="TreeGrafter"/>
</dbReference>
<sequence length="1745" mass="190310">MMQVSVKTLDSQTKVFTVSEESSVKDFKDQIASDVVSIIVTCVRAAGRNVGVDGCVIHLVERKPPPLGASSLDGPNSSSSTSTSSSGSLPLGVGPNIVMGAFSMPVDVVGATQQIVQSLVNQLGVDSAQANISTTSSDDGSSVNVHINLQATTQGDGVLPMDTSETPNTANTNQAEGSSTETGSQTSNLSSPAALAEVLRDARDSMTSMQTVLDRYASLLDSNSPENLDASEDTLPDRVAEAFHNLSHAYHALSDLTFNFRGPEPRRPSVLTSLSPHIPQVPMLSSFVGAPQMIPNPMAQPAQQPAASSPTAQTSQAAPGTPQIPLGTNQNLRIHVNPQGGISLTTIISNVSHPGTTAPVNSLSTPSTTSTSGTRMSASADNGAARETFSSSFGEQRSSVGTDTNNGATATASTTNSSTSTSTQTSQPSVRTRIIVDDFIALVSNVPASMAAAMAAAQGGQVPSGMSVAQNQSQAPGQGAATATSTPVPTPGTQSTTAGQGQARPQGLPGAVSMNLMSGMGGGGGGTPNSNHPDPSLPCQSFHFGPQGQRAQPQQTSQPQSTQSTTTTVTSTPAQTPIASTAPETAATSTPASTPATTSASQTQPKTRGAAGDKKPPSEPPPAREPPVRTPPERRRARDRTISPADLQGILGMIAHDQRTGFRGLPSLFPGSSGRGPPRQSGRRGGSDSRQSMMDIIDSMMNYNEGQTQTINSLIETMRQSGLDIQDEEGSERPFERIRPALMAYVKEDLLHGQEATNENLRKAVKELTKEIVDGVGDSLKVAPTNNDIDIVESAQSFLEHYIRNAVDLVLHSGYDYWVFLFKDKFFKDVGAKSKENPRFAEYFQGHMKDIAAEFFTMLVFCYRDGLEGVEQVIRNRIPTSSLTQDMDEHSREVFEQLLLRNIRQMYYSRAYCEGRLQRFMIKRKTPPPPPPAQPEAPSKPPVGNSSEDEKAGDKKVGEAIDEDMDSHGSDDSETFTTPPASIIAGNDTESLNAELPEGEEAMEEEQADQEWKSIMPEEWIPVITTDIVRQRRMPPQAPFSDAYVNGLPPKRRKMIDQRGITPSEDSIDLSRAAKGNRALHGAYRREIQKEIKTRLDKDTDYRPDRFPQTKDCFDKDSERNNYPSQPHIIRTQFNRIIGGIRDCCRILLFREIYPDSAFNKSIINNLTVDGEVQCQLSCYLQTGCKSYNLGPVSEQGKRVCELSSSHYESQVSHLESRPGFIYRPSDNLCKPPCPENKNCCPNDVGFSCVCSDPGFRGERCDEGFPFHWALDGTDSLLTLRGSAGFVEQNNRLVLYLDGTGANFAETPAIPLRQTDLTISVWIKLVSPLAQDSVQTIYGDWSFPWQFRFFMMDSGCPHFQARRDVDGIDDVFALGVTEHHRILPVGLPIRIFANLSARKKRFVSLMEKVTPVFVRILDSKGKDAMKTSRALKTRVKQHTKAIATLNENSSLAKQQVLHRHQIDSESVEIVDRSSAWRQRLILEAWHSMRDRNALNEHSFPFHWTFNGSDRLLTNEEMLKVEVALEIVPPNLNIVKLNLTAVASHATPSLKGAARFTEQDGRTVLYLDGTPGTFAETPALPIQQTDLSITVWIKRSPISTSRQMIYSDWSSPHQFRFDVMTDARLCVDVRRDSSVVTGLLNFCTPFSATVPVNKWSHVAFTWSRVQHTGSLYINGHHLKSKIANISVETKVDLKNSGHTVYDIGLKRDSGETTDAFLSDLMVFDRVLSNDEIKNELFINHPLHSLT</sequence>
<dbReference type="Proteomes" id="UP000275408">
    <property type="component" value="Unassembled WGS sequence"/>
</dbReference>
<dbReference type="InterPro" id="IPR021925">
    <property type="entry name" value="BAG6"/>
</dbReference>
<feature type="region of interest" description="Disordered" evidence="8">
    <location>
        <begin position="661"/>
        <end position="690"/>
    </location>
</feature>
<dbReference type="PANTHER" id="PTHR15204">
    <property type="entry name" value="LARGE PROLINE-RICH PROTEIN BAG6"/>
    <property type="match status" value="1"/>
</dbReference>
<evidence type="ECO:0000256" key="8">
    <source>
        <dbReference type="SAM" id="MobiDB-lite"/>
    </source>
</evidence>
<evidence type="ECO:0000256" key="3">
    <source>
        <dbReference type="ARBA" id="ARBA00022448"/>
    </source>
</evidence>